<reference evidence="3" key="1">
    <citation type="journal article" date="2019" name="Curr. Biol.">
        <title>Genome Sequence of Striga asiatica Provides Insight into the Evolution of Plant Parasitism.</title>
        <authorList>
            <person name="Yoshida S."/>
            <person name="Kim S."/>
            <person name="Wafula E.K."/>
            <person name="Tanskanen J."/>
            <person name="Kim Y.M."/>
            <person name="Honaas L."/>
            <person name="Yang Z."/>
            <person name="Spallek T."/>
            <person name="Conn C.E."/>
            <person name="Ichihashi Y."/>
            <person name="Cheong K."/>
            <person name="Cui S."/>
            <person name="Der J.P."/>
            <person name="Gundlach H."/>
            <person name="Jiao Y."/>
            <person name="Hori C."/>
            <person name="Ishida J.K."/>
            <person name="Kasahara H."/>
            <person name="Kiba T."/>
            <person name="Kim M.S."/>
            <person name="Koo N."/>
            <person name="Laohavisit A."/>
            <person name="Lee Y.H."/>
            <person name="Lumba S."/>
            <person name="McCourt P."/>
            <person name="Mortimer J.C."/>
            <person name="Mutuku J.M."/>
            <person name="Nomura T."/>
            <person name="Sasaki-Sekimoto Y."/>
            <person name="Seto Y."/>
            <person name="Wang Y."/>
            <person name="Wakatake T."/>
            <person name="Sakakibara H."/>
            <person name="Demura T."/>
            <person name="Yamaguchi S."/>
            <person name="Yoneyama K."/>
            <person name="Manabe R.I."/>
            <person name="Nelson D.C."/>
            <person name="Schulman A.H."/>
            <person name="Timko M.P."/>
            <person name="dePamphilis C.W."/>
            <person name="Choi D."/>
            <person name="Shirasu K."/>
        </authorList>
    </citation>
    <scope>NUCLEOTIDE SEQUENCE [LARGE SCALE GENOMIC DNA]</scope>
    <source>
        <strain evidence="3">cv. UVA1</strain>
    </source>
</reference>
<protein>
    <submittedName>
        <fullName evidence="2">Uncharacterized protein</fullName>
    </submittedName>
</protein>
<evidence type="ECO:0000313" key="3">
    <source>
        <dbReference type="Proteomes" id="UP000325081"/>
    </source>
</evidence>
<gene>
    <name evidence="2" type="ORF">STAS_03993</name>
</gene>
<comment type="caution">
    <text evidence="2">The sequence shown here is derived from an EMBL/GenBank/DDBJ whole genome shotgun (WGS) entry which is preliminary data.</text>
</comment>
<keyword evidence="3" id="KW-1185">Reference proteome</keyword>
<evidence type="ECO:0000313" key="2">
    <source>
        <dbReference type="EMBL" id="GER28213.1"/>
    </source>
</evidence>
<sequence>MAVRDWGWEGAEPARISHTLPTATIVEKFGKLTANLAHTNTGDHNPPSSSRPEAAAADESHRSPPPETDRTQTRACCEKPDPNKLPKQRSEPATMESQRLAGHPQPTAKTTRNSERGPIKTPIHHGRTELG</sequence>
<feature type="compositionally biased region" description="Low complexity" evidence="1">
    <location>
        <begin position="46"/>
        <end position="57"/>
    </location>
</feature>
<dbReference type="EMBL" id="BKCP01002336">
    <property type="protein sequence ID" value="GER28213.1"/>
    <property type="molecule type" value="Genomic_DNA"/>
</dbReference>
<dbReference type="Proteomes" id="UP000325081">
    <property type="component" value="Unassembled WGS sequence"/>
</dbReference>
<proteinExistence type="predicted"/>
<dbReference type="AlphaFoldDB" id="A0A5A7P5Y1"/>
<evidence type="ECO:0000256" key="1">
    <source>
        <dbReference type="SAM" id="MobiDB-lite"/>
    </source>
</evidence>
<feature type="region of interest" description="Disordered" evidence="1">
    <location>
        <begin position="35"/>
        <end position="131"/>
    </location>
</feature>
<accession>A0A5A7P5Y1</accession>
<name>A0A5A7P5Y1_STRAF</name>
<organism evidence="2 3">
    <name type="scientific">Striga asiatica</name>
    <name type="common">Asiatic witchweed</name>
    <name type="synonym">Buchnera asiatica</name>
    <dbReference type="NCBI Taxonomy" id="4170"/>
    <lineage>
        <taxon>Eukaryota</taxon>
        <taxon>Viridiplantae</taxon>
        <taxon>Streptophyta</taxon>
        <taxon>Embryophyta</taxon>
        <taxon>Tracheophyta</taxon>
        <taxon>Spermatophyta</taxon>
        <taxon>Magnoliopsida</taxon>
        <taxon>eudicotyledons</taxon>
        <taxon>Gunneridae</taxon>
        <taxon>Pentapetalae</taxon>
        <taxon>asterids</taxon>
        <taxon>lamiids</taxon>
        <taxon>Lamiales</taxon>
        <taxon>Orobanchaceae</taxon>
        <taxon>Buchnereae</taxon>
        <taxon>Striga</taxon>
    </lineage>
</organism>
<feature type="compositionally biased region" description="Basic and acidic residues" evidence="1">
    <location>
        <begin position="58"/>
        <end position="90"/>
    </location>
</feature>